<evidence type="ECO:0000313" key="1">
    <source>
        <dbReference type="EMBL" id="KAH0550566.1"/>
    </source>
</evidence>
<reference evidence="1 2" key="1">
    <citation type="journal article" date="2021" name="J. Hered.">
        <title>A chromosome-level genome assembly of the parasitoid wasp, Cotesia glomerata (Hymenoptera: Braconidae).</title>
        <authorList>
            <person name="Pinto B.J."/>
            <person name="Weis J.J."/>
            <person name="Gamble T."/>
            <person name="Ode P.J."/>
            <person name="Paul R."/>
            <person name="Zaspel J.M."/>
        </authorList>
    </citation>
    <scope>NUCLEOTIDE SEQUENCE [LARGE SCALE GENOMIC DNA]</scope>
    <source>
        <strain evidence="1">CgM1</strain>
    </source>
</reference>
<accession>A0AAV7IHN8</accession>
<name>A0AAV7IHN8_COTGL</name>
<gene>
    <name evidence="1" type="ORF">KQX54_020176</name>
</gene>
<sequence length="103" mass="12076">MVEPQRPITVSTELYRVELALAPTTGILTTGVWYHKDDGKGQRHSKRSRYIYALYSKKQWLFSGGHAPRRGIAHDERRYSRRPRILTPEHAQNSMMLRITRLN</sequence>
<dbReference type="EMBL" id="JAHXZJ010001864">
    <property type="protein sequence ID" value="KAH0550566.1"/>
    <property type="molecule type" value="Genomic_DNA"/>
</dbReference>
<evidence type="ECO:0000313" key="2">
    <source>
        <dbReference type="Proteomes" id="UP000826195"/>
    </source>
</evidence>
<dbReference type="Proteomes" id="UP000826195">
    <property type="component" value="Unassembled WGS sequence"/>
</dbReference>
<proteinExistence type="predicted"/>
<dbReference type="AlphaFoldDB" id="A0AAV7IHN8"/>
<protein>
    <submittedName>
        <fullName evidence="1">Uncharacterized protein</fullName>
    </submittedName>
</protein>
<keyword evidence="2" id="KW-1185">Reference proteome</keyword>
<comment type="caution">
    <text evidence="1">The sequence shown here is derived from an EMBL/GenBank/DDBJ whole genome shotgun (WGS) entry which is preliminary data.</text>
</comment>
<organism evidence="1 2">
    <name type="scientific">Cotesia glomerata</name>
    <name type="common">Lepidopteran parasitic wasp</name>
    <name type="synonym">Apanteles glomeratus</name>
    <dbReference type="NCBI Taxonomy" id="32391"/>
    <lineage>
        <taxon>Eukaryota</taxon>
        <taxon>Metazoa</taxon>
        <taxon>Ecdysozoa</taxon>
        <taxon>Arthropoda</taxon>
        <taxon>Hexapoda</taxon>
        <taxon>Insecta</taxon>
        <taxon>Pterygota</taxon>
        <taxon>Neoptera</taxon>
        <taxon>Endopterygota</taxon>
        <taxon>Hymenoptera</taxon>
        <taxon>Apocrita</taxon>
        <taxon>Ichneumonoidea</taxon>
        <taxon>Braconidae</taxon>
        <taxon>Microgastrinae</taxon>
        <taxon>Cotesia</taxon>
    </lineage>
</organism>